<comment type="function">
    <text evidence="8">Toxic component of a toxin-antitoxin (TA) system. An RNase.</text>
</comment>
<dbReference type="InterPro" id="IPR029060">
    <property type="entry name" value="PIN-like_dom_sf"/>
</dbReference>
<evidence type="ECO:0000256" key="1">
    <source>
        <dbReference type="ARBA" id="ARBA00001946"/>
    </source>
</evidence>
<feature type="binding site" evidence="8">
    <location>
        <position position="94"/>
    </location>
    <ligand>
        <name>Mg(2+)</name>
        <dbReference type="ChEBI" id="CHEBI:18420"/>
    </ligand>
</feature>
<dbReference type="Proteomes" id="UP001254813">
    <property type="component" value="Unassembled WGS sequence"/>
</dbReference>
<evidence type="ECO:0000256" key="2">
    <source>
        <dbReference type="ARBA" id="ARBA00022649"/>
    </source>
</evidence>
<evidence type="ECO:0000256" key="4">
    <source>
        <dbReference type="ARBA" id="ARBA00022723"/>
    </source>
</evidence>
<evidence type="ECO:0000259" key="9">
    <source>
        <dbReference type="Pfam" id="PF01850"/>
    </source>
</evidence>
<keyword evidence="8" id="KW-0800">Toxin</keyword>
<protein>
    <recommendedName>
        <fullName evidence="8">Ribonuclease VapC</fullName>
        <shortName evidence="8">RNase VapC</shortName>
        <ecNumber evidence="8">3.1.-.-</ecNumber>
    </recommendedName>
    <alternativeName>
        <fullName evidence="8">Putative toxin VapC</fullName>
    </alternativeName>
</protein>
<dbReference type="Gene3D" id="3.40.50.1010">
    <property type="entry name" value="5'-nuclease"/>
    <property type="match status" value="1"/>
</dbReference>
<comment type="similarity">
    <text evidence="7 8">Belongs to the PINc/VapC protein family.</text>
</comment>
<comment type="caution">
    <text evidence="10">The sequence shown here is derived from an EMBL/GenBank/DDBJ whole genome shotgun (WGS) entry which is preliminary data.</text>
</comment>
<evidence type="ECO:0000313" key="10">
    <source>
        <dbReference type="EMBL" id="MDS0295598.1"/>
    </source>
</evidence>
<dbReference type="PANTHER" id="PTHR33653:SF1">
    <property type="entry name" value="RIBONUCLEASE VAPC2"/>
    <property type="match status" value="1"/>
</dbReference>
<dbReference type="InterPro" id="IPR050556">
    <property type="entry name" value="Type_II_TA_system_RNase"/>
</dbReference>
<dbReference type="InterPro" id="IPR022907">
    <property type="entry name" value="VapC_family"/>
</dbReference>
<keyword evidence="4 8" id="KW-0479">Metal-binding</keyword>
<organism evidence="10 11">
    <name type="scientific">Halogeometricum luteum</name>
    <dbReference type="NCBI Taxonomy" id="2950537"/>
    <lineage>
        <taxon>Archaea</taxon>
        <taxon>Methanobacteriati</taxon>
        <taxon>Methanobacteriota</taxon>
        <taxon>Stenosarchaea group</taxon>
        <taxon>Halobacteria</taxon>
        <taxon>Halobacteriales</taxon>
        <taxon>Haloferacaceae</taxon>
        <taxon>Halogeometricum</taxon>
    </lineage>
</organism>
<evidence type="ECO:0000256" key="8">
    <source>
        <dbReference type="HAMAP-Rule" id="MF_00265"/>
    </source>
</evidence>
<feature type="domain" description="PIN" evidence="9">
    <location>
        <begin position="1"/>
        <end position="120"/>
    </location>
</feature>
<dbReference type="HAMAP" id="MF_00265">
    <property type="entry name" value="VapC_Nob1"/>
    <property type="match status" value="1"/>
</dbReference>
<keyword evidence="5 8" id="KW-0378">Hydrolase</keyword>
<feature type="binding site" evidence="8">
    <location>
        <position position="4"/>
    </location>
    <ligand>
        <name>Mg(2+)</name>
        <dbReference type="ChEBI" id="CHEBI:18420"/>
    </ligand>
</feature>
<dbReference type="SUPFAM" id="SSF88723">
    <property type="entry name" value="PIN domain-like"/>
    <property type="match status" value="1"/>
</dbReference>
<comment type="cofactor">
    <cofactor evidence="1 8">
        <name>Mg(2+)</name>
        <dbReference type="ChEBI" id="CHEBI:18420"/>
    </cofactor>
</comment>
<evidence type="ECO:0000256" key="3">
    <source>
        <dbReference type="ARBA" id="ARBA00022722"/>
    </source>
</evidence>
<dbReference type="InterPro" id="IPR002716">
    <property type="entry name" value="PIN_dom"/>
</dbReference>
<reference evidence="10 11" key="1">
    <citation type="submission" date="2022-06" db="EMBL/GenBank/DDBJ databases">
        <title>Halogeometricum sp. a new haloarchaeum isolate from saline soil.</title>
        <authorList>
            <person name="Strakova D."/>
            <person name="Galisteo C."/>
            <person name="Sanchez-Porro C."/>
            <person name="Ventosa A."/>
        </authorList>
    </citation>
    <scope>NUCLEOTIDE SEQUENCE [LARGE SCALE GENOMIC DNA]</scope>
    <source>
        <strain evidence="11">S3BR25-2</strain>
    </source>
</reference>
<dbReference type="RefSeq" id="WP_310929527.1">
    <property type="nucleotide sequence ID" value="NZ_JAMQOQ010000004.1"/>
</dbReference>
<dbReference type="EC" id="3.1.-.-" evidence="8"/>
<dbReference type="Pfam" id="PF01850">
    <property type="entry name" value="PIN"/>
    <property type="match status" value="1"/>
</dbReference>
<name>A0ABU2G618_9EURY</name>
<sequence>MILDTAFVLDLLDGDEGAVSKAEQLEADGAVLKMPAMTVLELYIGIGTGAADDSEERRIRRVIDDLPFVPMDEEVSRRAGRRLGESGAARRKGDAAIAATAEIAGEPVLTRNVDDFERLGVEVETY</sequence>
<evidence type="ECO:0000256" key="6">
    <source>
        <dbReference type="ARBA" id="ARBA00022842"/>
    </source>
</evidence>
<evidence type="ECO:0000313" key="11">
    <source>
        <dbReference type="Proteomes" id="UP001254813"/>
    </source>
</evidence>
<evidence type="ECO:0000256" key="7">
    <source>
        <dbReference type="ARBA" id="ARBA00038093"/>
    </source>
</evidence>
<gene>
    <name evidence="8" type="primary">vapC</name>
    <name evidence="10" type="ORF">NDI79_15600</name>
</gene>
<keyword evidence="2 8" id="KW-1277">Toxin-antitoxin system</keyword>
<keyword evidence="3 8" id="KW-0540">Nuclease</keyword>
<keyword evidence="6 8" id="KW-0460">Magnesium</keyword>
<proteinExistence type="inferred from homology"/>
<evidence type="ECO:0000256" key="5">
    <source>
        <dbReference type="ARBA" id="ARBA00022801"/>
    </source>
</evidence>
<dbReference type="EMBL" id="JAMQOQ010000004">
    <property type="protein sequence ID" value="MDS0295598.1"/>
    <property type="molecule type" value="Genomic_DNA"/>
</dbReference>
<dbReference type="PANTHER" id="PTHR33653">
    <property type="entry name" value="RIBONUCLEASE VAPC2"/>
    <property type="match status" value="1"/>
</dbReference>
<keyword evidence="11" id="KW-1185">Reference proteome</keyword>
<accession>A0ABU2G618</accession>